<feature type="compositionally biased region" description="Polar residues" evidence="1">
    <location>
        <begin position="218"/>
        <end position="235"/>
    </location>
</feature>
<evidence type="ECO:0000313" key="4">
    <source>
        <dbReference type="Proteomes" id="UP000663860"/>
    </source>
</evidence>
<sequence length="511" mass="57497">MPIDIGLLSTQQDSFEHHEELSKLLNETDVFYVPLRNEFRENNFNTNQDSTDLTKSFDEDLSNKHLVVTFRDIGYSLCLDSVKSIPDENDQSKIRVSGKMIVDGICIQFFGCFDYSSKTEKHSDNPKQQINGVGRVELDEGYYRELSSTQIVSNNEMKEEENIIEPIIKPKTRQETAKLKERTETNKPKTRSRTASETVSSKNNTKSASPPPPPPPVHNTTQHSSTRPRVHSPSTHAPYPLRSPRTKQHRTTSPVHFPTPSSSRTSEVHSSLISTGSTSFNEYSQLNSTSSGSQSNEYSQPQRLQILSHSPHFPSHTTGQTTIPIQIPTSSNTNLPLTSLSNLSALFQYPQSHSLPTYILPSTNLAYITTATNPIGTSYDLTPLNGNTNIFLISNPNQHSAQPVHILTPIDHRSLQFTHYTSANLFQPPPPPPVVPIPSRICNILQTNESMSILQNKRHDNEEEKPVQQVDTNKQFIEQLPFKKRRYTGQQTRMASVHNDDDEVSDESAKK</sequence>
<dbReference type="InterPro" id="IPR036552">
    <property type="entry name" value="CBF_bsu_sf"/>
</dbReference>
<feature type="compositionally biased region" description="Basic and acidic residues" evidence="1">
    <location>
        <begin position="172"/>
        <end position="187"/>
    </location>
</feature>
<dbReference type="Proteomes" id="UP000663860">
    <property type="component" value="Unassembled WGS sequence"/>
</dbReference>
<evidence type="ECO:0000313" key="2">
    <source>
        <dbReference type="EMBL" id="CAF1327884.1"/>
    </source>
</evidence>
<dbReference type="EMBL" id="CAJNOE010000761">
    <property type="protein sequence ID" value="CAF1327884.1"/>
    <property type="molecule type" value="Genomic_DNA"/>
</dbReference>
<comment type="caution">
    <text evidence="2">The sequence shown here is derived from an EMBL/GenBank/DDBJ whole genome shotgun (WGS) entry which is preliminary data.</text>
</comment>
<dbReference type="Proteomes" id="UP000663868">
    <property type="component" value="Unassembled WGS sequence"/>
</dbReference>
<proteinExistence type="predicted"/>
<evidence type="ECO:0000256" key="1">
    <source>
        <dbReference type="SAM" id="MobiDB-lite"/>
    </source>
</evidence>
<dbReference type="Gene3D" id="2.40.250.10">
    <property type="entry name" value="Core binding factor, beta subunit"/>
    <property type="match status" value="1"/>
</dbReference>
<reference evidence="2" key="1">
    <citation type="submission" date="2021-02" db="EMBL/GenBank/DDBJ databases">
        <authorList>
            <person name="Nowell W R."/>
        </authorList>
    </citation>
    <scope>NUCLEOTIDE SEQUENCE</scope>
</reference>
<evidence type="ECO:0000313" key="3">
    <source>
        <dbReference type="EMBL" id="CAF3856864.1"/>
    </source>
</evidence>
<feature type="region of interest" description="Disordered" evidence="1">
    <location>
        <begin position="162"/>
        <end position="274"/>
    </location>
</feature>
<protein>
    <submittedName>
        <fullName evidence="2">Uncharacterized protein</fullName>
    </submittedName>
</protein>
<feature type="compositionally biased region" description="Acidic residues" evidence="1">
    <location>
        <begin position="500"/>
        <end position="511"/>
    </location>
</feature>
<feature type="compositionally biased region" description="Polar residues" evidence="1">
    <location>
        <begin position="251"/>
        <end position="274"/>
    </location>
</feature>
<organism evidence="2 4">
    <name type="scientific">Adineta steineri</name>
    <dbReference type="NCBI Taxonomy" id="433720"/>
    <lineage>
        <taxon>Eukaryota</taxon>
        <taxon>Metazoa</taxon>
        <taxon>Spiralia</taxon>
        <taxon>Gnathifera</taxon>
        <taxon>Rotifera</taxon>
        <taxon>Eurotatoria</taxon>
        <taxon>Bdelloidea</taxon>
        <taxon>Adinetida</taxon>
        <taxon>Adinetidae</taxon>
        <taxon>Adineta</taxon>
    </lineage>
</organism>
<feature type="region of interest" description="Disordered" evidence="1">
    <location>
        <begin position="481"/>
        <end position="511"/>
    </location>
</feature>
<dbReference type="EMBL" id="CAJOBB010001435">
    <property type="protein sequence ID" value="CAF3856864.1"/>
    <property type="molecule type" value="Genomic_DNA"/>
</dbReference>
<feature type="compositionally biased region" description="Polar residues" evidence="1">
    <location>
        <begin position="193"/>
        <end position="208"/>
    </location>
</feature>
<name>A0A815FDU8_9BILA</name>
<gene>
    <name evidence="2" type="ORF">IZO911_LOCUS35517</name>
    <name evidence="3" type="ORF">KXQ929_LOCUS20421</name>
</gene>
<dbReference type="AlphaFoldDB" id="A0A815FDU8"/>
<accession>A0A815FDU8</accession>